<dbReference type="SMART" id="SM00360">
    <property type="entry name" value="RRM"/>
    <property type="match status" value="1"/>
</dbReference>
<gene>
    <name evidence="6" type="ORF">FSB_LOCUS38631</name>
</gene>
<dbReference type="SUPFAM" id="SSF52047">
    <property type="entry name" value="RNI-like"/>
    <property type="match status" value="1"/>
</dbReference>
<dbReference type="InterPro" id="IPR032675">
    <property type="entry name" value="LRR_dom_sf"/>
</dbReference>
<feature type="compositionally biased region" description="Acidic residues" evidence="4">
    <location>
        <begin position="156"/>
        <end position="188"/>
    </location>
</feature>
<dbReference type="EMBL" id="OIVN01003365">
    <property type="protein sequence ID" value="SPD10749.1"/>
    <property type="molecule type" value="Genomic_DNA"/>
</dbReference>
<dbReference type="SMART" id="SM00322">
    <property type="entry name" value="KH"/>
    <property type="match status" value="1"/>
</dbReference>
<name>A0A2N9HGN2_FAGSY</name>
<dbReference type="Gene3D" id="3.80.10.10">
    <property type="entry name" value="Ribonuclease Inhibitor"/>
    <property type="match status" value="1"/>
</dbReference>
<dbReference type="InterPro" id="IPR000504">
    <property type="entry name" value="RRM_dom"/>
</dbReference>
<dbReference type="InterPro" id="IPR004087">
    <property type="entry name" value="KH_dom"/>
</dbReference>
<dbReference type="PANTHER" id="PTHR11208:SF45">
    <property type="entry name" value="SPLICING FACTOR 1"/>
    <property type="match status" value="1"/>
</dbReference>
<organism evidence="6">
    <name type="scientific">Fagus sylvatica</name>
    <name type="common">Beechnut</name>
    <dbReference type="NCBI Taxonomy" id="28930"/>
    <lineage>
        <taxon>Eukaryota</taxon>
        <taxon>Viridiplantae</taxon>
        <taxon>Streptophyta</taxon>
        <taxon>Embryophyta</taxon>
        <taxon>Tracheophyta</taxon>
        <taxon>Spermatophyta</taxon>
        <taxon>Magnoliopsida</taxon>
        <taxon>eudicotyledons</taxon>
        <taxon>Gunneridae</taxon>
        <taxon>Pentapetalae</taxon>
        <taxon>rosids</taxon>
        <taxon>fabids</taxon>
        <taxon>Fagales</taxon>
        <taxon>Fagaceae</taxon>
        <taxon>Fagus</taxon>
    </lineage>
</organism>
<dbReference type="CDD" id="cd02395">
    <property type="entry name" value="KH-I_BBP"/>
    <property type="match status" value="1"/>
</dbReference>
<dbReference type="Pfam" id="PF22675">
    <property type="entry name" value="KH-I_KHDC4-BBP"/>
    <property type="match status" value="1"/>
</dbReference>
<feature type="domain" description="RRM" evidence="5">
    <location>
        <begin position="562"/>
        <end position="640"/>
    </location>
</feature>
<sequence>MFGAELMVFIRRRSDLICGGRRFGPPECWAVVVTALEWWWPWQTSQVFSALFVISVAVGAAVDHSVAKSTATSGPCIIFLVIPFITHHSWCRRRLLLWLGLVVNRWVICRGPLGAMGNHGFLQVARNGIKVDNTRKGSEEEAAQSSSYRYCIVNEPLEEESEVEEDPEEDLEEDPIEEVEEEPSEVVEEQIKEASECESDSIFNHNNDGSEEPEEDPSEASLSDQCHSDSDPKNSNEEEDVTSGLSTAIDDKRASEQEEGTGSSGKRRRRSRWDIEEDGQTSKRRKTEWISDDSQLKLLGPLQLPDFTKEVVVGLDSEIQELQAELSDINRKLQRSEHHDERSVDEVRLRHKLVQRRLDIISKLIQKNPTFKPPLEYKSSKLFKKLYIPVKEYPDYNFIGPIIGPHGNTHRRMEKETGAKICVRGKDITKIPQKDDEDLHVYIEADNQKSLDAAVGMIEKLLNPIDEGMNEHKRTQLEELAKLKGYMCTVCHEQGHQHYACPQLQSTFKMVCCDKCGSHSHPTETCQVMAMTPQSNSQQGSGSSIGSTTKTQDRHNKEIDVTNLYVGYLPEVVDDNQLIGLFSLFGKITCARVMRNRTTGISKGFGFVKFENQTDAAAAMAHLNGYRMDGHMLAVRIAGIPPGYLLMNQFSPYQGSPPVFPNVTSQTAWPRTPYPILPEPLAPFPKSNGMNLPSSSIYVEHVVSFLFLGFLIIASIHPNFFSSGESKVMRIVVNGWESFAINVTSHVHQLHLRSFPPPSYDYSTDVDTYDAKIEAYERSKFGDKITPSLIDLKHLNYLDLSYNNFNGTQIPKFLGSMGSLRYLNLSNAGFGGVIPYHLGNLSNLHYLNLEGDKQTLFLVRVAVIKLHTSLHSIDIQCQPFISCHP</sequence>
<feature type="coiled-coil region" evidence="3">
    <location>
        <begin position="312"/>
        <end position="339"/>
    </location>
</feature>
<dbReference type="GO" id="GO:0048024">
    <property type="term" value="P:regulation of mRNA splicing, via spliceosome"/>
    <property type="evidence" value="ECO:0007669"/>
    <property type="project" value="TreeGrafter"/>
</dbReference>
<dbReference type="Pfam" id="PF00076">
    <property type="entry name" value="RRM_1"/>
    <property type="match status" value="1"/>
</dbReference>
<evidence type="ECO:0000259" key="5">
    <source>
        <dbReference type="PROSITE" id="PS50102"/>
    </source>
</evidence>
<dbReference type="InterPro" id="IPR035979">
    <property type="entry name" value="RBD_domain_sf"/>
</dbReference>
<dbReference type="InterPro" id="IPR012677">
    <property type="entry name" value="Nucleotide-bd_a/b_plait_sf"/>
</dbReference>
<dbReference type="GO" id="GO:0003729">
    <property type="term" value="F:mRNA binding"/>
    <property type="evidence" value="ECO:0007669"/>
    <property type="project" value="TreeGrafter"/>
</dbReference>
<dbReference type="SUPFAM" id="SSF54928">
    <property type="entry name" value="RNA-binding domain, RBD"/>
    <property type="match status" value="1"/>
</dbReference>
<dbReference type="GO" id="GO:0005634">
    <property type="term" value="C:nucleus"/>
    <property type="evidence" value="ECO:0007669"/>
    <property type="project" value="TreeGrafter"/>
</dbReference>
<evidence type="ECO:0000256" key="1">
    <source>
        <dbReference type="ARBA" id="ARBA00022884"/>
    </source>
</evidence>
<dbReference type="InterPro" id="IPR055256">
    <property type="entry name" value="KH_1_KHDC4/BBP-like"/>
</dbReference>
<dbReference type="Gene3D" id="3.30.70.330">
    <property type="match status" value="1"/>
</dbReference>
<feature type="compositionally biased region" description="Basic and acidic residues" evidence="4">
    <location>
        <begin position="226"/>
        <end position="236"/>
    </location>
</feature>
<evidence type="ECO:0000256" key="2">
    <source>
        <dbReference type="PROSITE-ProRule" id="PRU00176"/>
    </source>
</evidence>
<evidence type="ECO:0000256" key="4">
    <source>
        <dbReference type="SAM" id="MobiDB-lite"/>
    </source>
</evidence>
<dbReference type="SUPFAM" id="SSF54791">
    <property type="entry name" value="Eukaryotic type KH-domain (KH-domain type I)"/>
    <property type="match status" value="1"/>
</dbReference>
<proteinExistence type="predicted"/>
<reference evidence="6" key="1">
    <citation type="submission" date="2018-02" db="EMBL/GenBank/DDBJ databases">
        <authorList>
            <person name="Cohen D.B."/>
            <person name="Kent A.D."/>
        </authorList>
    </citation>
    <scope>NUCLEOTIDE SEQUENCE</scope>
</reference>
<dbReference type="InterPro" id="IPR036612">
    <property type="entry name" value="KH_dom_type_1_sf"/>
</dbReference>
<evidence type="ECO:0000256" key="3">
    <source>
        <dbReference type="SAM" id="Coils"/>
    </source>
</evidence>
<keyword evidence="3" id="KW-0175">Coiled coil</keyword>
<protein>
    <recommendedName>
        <fullName evidence="5">RRM domain-containing protein</fullName>
    </recommendedName>
</protein>
<dbReference type="Pfam" id="PF00560">
    <property type="entry name" value="LRR_1"/>
    <property type="match status" value="2"/>
</dbReference>
<dbReference type="PROSITE" id="PS50084">
    <property type="entry name" value="KH_TYPE_1"/>
    <property type="match status" value="1"/>
</dbReference>
<accession>A0A2N9HGN2</accession>
<evidence type="ECO:0000313" key="6">
    <source>
        <dbReference type="EMBL" id="SPD10749.1"/>
    </source>
</evidence>
<feature type="compositionally biased region" description="Low complexity" evidence="4">
    <location>
        <begin position="534"/>
        <end position="547"/>
    </location>
</feature>
<feature type="region of interest" description="Disordered" evidence="4">
    <location>
        <begin position="533"/>
        <end position="553"/>
    </location>
</feature>
<keyword evidence="1 2" id="KW-0694">RNA-binding</keyword>
<dbReference type="AlphaFoldDB" id="A0A2N9HGN2"/>
<feature type="region of interest" description="Disordered" evidence="4">
    <location>
        <begin position="156"/>
        <end position="288"/>
    </location>
</feature>
<dbReference type="InterPro" id="IPR045071">
    <property type="entry name" value="BBP-like"/>
</dbReference>
<dbReference type="InterPro" id="IPR001611">
    <property type="entry name" value="Leu-rich_rpt"/>
</dbReference>
<dbReference type="PANTHER" id="PTHR11208">
    <property type="entry name" value="RNA-BINDING PROTEIN RELATED"/>
    <property type="match status" value="1"/>
</dbReference>
<dbReference type="PROSITE" id="PS50102">
    <property type="entry name" value="RRM"/>
    <property type="match status" value="1"/>
</dbReference>
<dbReference type="Gene3D" id="3.30.1370.10">
    <property type="entry name" value="K Homology domain, type 1"/>
    <property type="match status" value="1"/>
</dbReference>
<feature type="compositionally biased region" description="Acidic residues" evidence="4">
    <location>
        <begin position="209"/>
        <end position="218"/>
    </location>
</feature>